<comment type="caution">
    <text evidence="2">The sequence shown here is derived from an EMBL/GenBank/DDBJ whole genome shotgun (WGS) entry which is preliminary data.</text>
</comment>
<reference evidence="2" key="1">
    <citation type="journal article" date="2022" name="IScience">
        <title>Evolution of zygomycete secretomes and the origins of terrestrial fungal ecologies.</title>
        <authorList>
            <person name="Chang Y."/>
            <person name="Wang Y."/>
            <person name="Mondo S."/>
            <person name="Ahrendt S."/>
            <person name="Andreopoulos W."/>
            <person name="Barry K."/>
            <person name="Beard J."/>
            <person name="Benny G.L."/>
            <person name="Blankenship S."/>
            <person name="Bonito G."/>
            <person name="Cuomo C."/>
            <person name="Desiro A."/>
            <person name="Gervers K.A."/>
            <person name="Hundley H."/>
            <person name="Kuo A."/>
            <person name="LaButti K."/>
            <person name="Lang B.F."/>
            <person name="Lipzen A."/>
            <person name="O'Donnell K."/>
            <person name="Pangilinan J."/>
            <person name="Reynolds N."/>
            <person name="Sandor L."/>
            <person name="Smith M.E."/>
            <person name="Tsang A."/>
            <person name="Grigoriev I.V."/>
            <person name="Stajich J.E."/>
            <person name="Spatafora J.W."/>
        </authorList>
    </citation>
    <scope>NUCLEOTIDE SEQUENCE</scope>
    <source>
        <strain evidence="2">RSA 2281</strain>
    </source>
</reference>
<name>A0AAD5PEP1_9FUNG</name>
<dbReference type="AlphaFoldDB" id="A0AAD5PEP1"/>
<dbReference type="Proteomes" id="UP001209540">
    <property type="component" value="Unassembled WGS sequence"/>
</dbReference>
<keyword evidence="1" id="KW-1133">Transmembrane helix</keyword>
<keyword evidence="1" id="KW-0472">Membrane</keyword>
<evidence type="ECO:0000256" key="1">
    <source>
        <dbReference type="SAM" id="Phobius"/>
    </source>
</evidence>
<protein>
    <submittedName>
        <fullName evidence="2">Uncharacterized protein</fullName>
    </submittedName>
</protein>
<sequence length="118" mass="12564">MDFCVVRLCRRLGVVCRAFGLGIVFTLWMNLSVVRLRGRLGLAVAALVWFWVSPRRLGRGQVTLLVLQGNASGGVRPVSCFGDGGASIGVKGYQQFARGQDSGLNTIGLWIPPDGSGG</sequence>
<evidence type="ECO:0000313" key="2">
    <source>
        <dbReference type="EMBL" id="KAI9265179.1"/>
    </source>
</evidence>
<feature type="transmembrane region" description="Helical" evidence="1">
    <location>
        <begin position="12"/>
        <end position="30"/>
    </location>
</feature>
<evidence type="ECO:0000313" key="3">
    <source>
        <dbReference type="Proteomes" id="UP001209540"/>
    </source>
</evidence>
<reference evidence="2" key="2">
    <citation type="submission" date="2023-02" db="EMBL/GenBank/DDBJ databases">
        <authorList>
            <consortium name="DOE Joint Genome Institute"/>
            <person name="Mondo S.J."/>
            <person name="Chang Y."/>
            <person name="Wang Y."/>
            <person name="Ahrendt S."/>
            <person name="Andreopoulos W."/>
            <person name="Barry K."/>
            <person name="Beard J."/>
            <person name="Benny G.L."/>
            <person name="Blankenship S."/>
            <person name="Bonito G."/>
            <person name="Cuomo C."/>
            <person name="Desiro A."/>
            <person name="Gervers K.A."/>
            <person name="Hundley H."/>
            <person name="Kuo A."/>
            <person name="LaButti K."/>
            <person name="Lang B.F."/>
            <person name="Lipzen A."/>
            <person name="O'Donnell K."/>
            <person name="Pangilinan J."/>
            <person name="Reynolds N."/>
            <person name="Sandor L."/>
            <person name="Smith M.W."/>
            <person name="Tsang A."/>
            <person name="Grigoriev I.V."/>
            <person name="Stajich J.E."/>
            <person name="Spatafora J.W."/>
        </authorList>
    </citation>
    <scope>NUCLEOTIDE SEQUENCE</scope>
    <source>
        <strain evidence="2">RSA 2281</strain>
    </source>
</reference>
<accession>A0AAD5PEP1</accession>
<organism evidence="2 3">
    <name type="scientific">Phascolomyces articulosus</name>
    <dbReference type="NCBI Taxonomy" id="60185"/>
    <lineage>
        <taxon>Eukaryota</taxon>
        <taxon>Fungi</taxon>
        <taxon>Fungi incertae sedis</taxon>
        <taxon>Mucoromycota</taxon>
        <taxon>Mucoromycotina</taxon>
        <taxon>Mucoromycetes</taxon>
        <taxon>Mucorales</taxon>
        <taxon>Lichtheimiaceae</taxon>
        <taxon>Phascolomyces</taxon>
    </lineage>
</organism>
<keyword evidence="3" id="KW-1185">Reference proteome</keyword>
<gene>
    <name evidence="2" type="ORF">BDA99DRAFT_604441</name>
</gene>
<keyword evidence="1" id="KW-0812">Transmembrane</keyword>
<proteinExistence type="predicted"/>
<dbReference type="EMBL" id="JAIXMP010000011">
    <property type="protein sequence ID" value="KAI9265179.1"/>
    <property type="molecule type" value="Genomic_DNA"/>
</dbReference>